<gene>
    <name evidence="2" type="ORF">OEA41_003408</name>
</gene>
<dbReference type="AlphaFoldDB" id="A0AAE0DIV6"/>
<protein>
    <recommendedName>
        <fullName evidence="1">Aminotransferase class V domain-containing protein</fullName>
    </recommendedName>
</protein>
<dbReference type="InterPro" id="IPR015424">
    <property type="entry name" value="PyrdxlP-dep_Trfase"/>
</dbReference>
<evidence type="ECO:0000259" key="1">
    <source>
        <dbReference type="Pfam" id="PF00266"/>
    </source>
</evidence>
<comment type="caution">
    <text evidence="2">The sequence shown here is derived from an EMBL/GenBank/DDBJ whole genome shotgun (WGS) entry which is preliminary data.</text>
</comment>
<reference evidence="2" key="1">
    <citation type="submission" date="2022-11" db="EMBL/GenBank/DDBJ databases">
        <title>Chromosomal genome sequence assembly and mating type (MAT) locus characterization of the leprose asexual lichenized fungus Lepraria neglecta (Nyl.) Erichsen.</title>
        <authorList>
            <person name="Allen J.L."/>
            <person name="Pfeffer B."/>
        </authorList>
    </citation>
    <scope>NUCLEOTIDE SEQUENCE</scope>
    <source>
        <strain evidence="2">Allen 5258</strain>
    </source>
</reference>
<keyword evidence="3" id="KW-1185">Reference proteome</keyword>
<proteinExistence type="predicted"/>
<dbReference type="EMBL" id="JASNWA010000008">
    <property type="protein sequence ID" value="KAK3171324.1"/>
    <property type="molecule type" value="Genomic_DNA"/>
</dbReference>
<dbReference type="InterPro" id="IPR015421">
    <property type="entry name" value="PyrdxlP-dep_Trfase_major"/>
</dbReference>
<feature type="domain" description="Aminotransferase class V" evidence="1">
    <location>
        <begin position="23"/>
        <end position="385"/>
    </location>
</feature>
<dbReference type="PANTHER" id="PTHR43586">
    <property type="entry name" value="CYSTEINE DESULFURASE"/>
    <property type="match status" value="1"/>
</dbReference>
<evidence type="ECO:0000313" key="2">
    <source>
        <dbReference type="EMBL" id="KAK3171324.1"/>
    </source>
</evidence>
<organism evidence="2 3">
    <name type="scientific">Lepraria neglecta</name>
    <dbReference type="NCBI Taxonomy" id="209136"/>
    <lineage>
        <taxon>Eukaryota</taxon>
        <taxon>Fungi</taxon>
        <taxon>Dikarya</taxon>
        <taxon>Ascomycota</taxon>
        <taxon>Pezizomycotina</taxon>
        <taxon>Lecanoromycetes</taxon>
        <taxon>OSLEUM clade</taxon>
        <taxon>Lecanoromycetidae</taxon>
        <taxon>Lecanorales</taxon>
        <taxon>Lecanorineae</taxon>
        <taxon>Stereocaulaceae</taxon>
        <taxon>Lepraria</taxon>
    </lineage>
</organism>
<sequence>MSTAFDVSKARSHFPALQQDHQVYFDNAGGSQVLSTVASSVKDYLEETNVQLGASYNVAKQSTDIQDKGLEAAAKFMGAEVDEVVIGPSTTQLFSNLSQILSLPPHSELILSSLDHEANISSWVRLASLHSHTIKWWTPSPSSPILTPSNLRPLLSEKTALVTCTHTSNVLGTIHDIRAIAEEVHKIPGARLCVDGVALAPHRGVDVRALGVDFYSFSWYKVYGPHIAILYASRETQKTLGSLGHYFHTGQDLSTKLGLASASYELVAAIPKIVDYFGPDKQKTWEEIAEHEERIQAILLDYLRKREDVTIHGVAEADKRLRVPVVSFTVKGRSSKDVVEAIEGRSNFGCRWGHFYSKRLVDDLLGLEGCDGVVRVSMVHYNTGESPCGLGACGWN</sequence>
<dbReference type="SUPFAM" id="SSF53383">
    <property type="entry name" value="PLP-dependent transferases"/>
    <property type="match status" value="1"/>
</dbReference>
<dbReference type="InterPro" id="IPR015422">
    <property type="entry name" value="PyrdxlP-dep_Trfase_small"/>
</dbReference>
<dbReference type="Gene3D" id="3.90.1150.10">
    <property type="entry name" value="Aspartate Aminotransferase, domain 1"/>
    <property type="match status" value="1"/>
</dbReference>
<name>A0AAE0DIV6_9LECA</name>
<dbReference type="PANTHER" id="PTHR43586:SF21">
    <property type="entry name" value="PYRIDOXAL PHOSPHATE (PLP)-DEPENDENT ASPARTATE AMINOTRANSFERASE SUPERFAMILY"/>
    <property type="match status" value="1"/>
</dbReference>
<dbReference type="InterPro" id="IPR000192">
    <property type="entry name" value="Aminotrans_V_dom"/>
</dbReference>
<dbReference type="Gene3D" id="3.40.640.10">
    <property type="entry name" value="Type I PLP-dependent aspartate aminotransferase-like (Major domain)"/>
    <property type="match status" value="1"/>
</dbReference>
<accession>A0AAE0DIV6</accession>
<dbReference type="Pfam" id="PF00266">
    <property type="entry name" value="Aminotran_5"/>
    <property type="match status" value="1"/>
</dbReference>
<dbReference type="Proteomes" id="UP001276659">
    <property type="component" value="Unassembled WGS sequence"/>
</dbReference>
<evidence type="ECO:0000313" key="3">
    <source>
        <dbReference type="Proteomes" id="UP001276659"/>
    </source>
</evidence>